<evidence type="ECO:0000256" key="6">
    <source>
        <dbReference type="SAM" id="Phobius"/>
    </source>
</evidence>
<dbReference type="AlphaFoldDB" id="A0A3N4MAI1"/>
<name>A0A3N4MAI1_9BACT</name>
<dbReference type="RefSeq" id="WP_120517194.1">
    <property type="nucleotide sequence ID" value="NZ_QXZY01000008.1"/>
</dbReference>
<feature type="transmembrane region" description="Helical" evidence="6">
    <location>
        <begin position="192"/>
        <end position="215"/>
    </location>
</feature>
<keyword evidence="3 6" id="KW-0812">Transmembrane</keyword>
<dbReference type="EMBL" id="RMBX01000007">
    <property type="protein sequence ID" value="RPD40488.1"/>
    <property type="molecule type" value="Genomic_DNA"/>
</dbReference>
<keyword evidence="5 6" id="KW-0472">Membrane</keyword>
<feature type="transmembrane region" description="Helical" evidence="6">
    <location>
        <begin position="411"/>
        <end position="433"/>
    </location>
</feature>
<dbReference type="InterPro" id="IPR050833">
    <property type="entry name" value="Poly_Biosynth_Transport"/>
</dbReference>
<evidence type="ECO:0000256" key="2">
    <source>
        <dbReference type="ARBA" id="ARBA00022475"/>
    </source>
</evidence>
<feature type="transmembrane region" description="Helical" evidence="6">
    <location>
        <begin position="94"/>
        <end position="118"/>
    </location>
</feature>
<comment type="subcellular location">
    <subcellularLocation>
        <location evidence="1">Cell membrane</location>
        <topology evidence="1">Multi-pass membrane protein</topology>
    </subcellularLocation>
</comment>
<feature type="transmembrane region" description="Helical" evidence="6">
    <location>
        <begin position="236"/>
        <end position="259"/>
    </location>
</feature>
<feature type="transmembrane region" description="Helical" evidence="6">
    <location>
        <begin position="321"/>
        <end position="339"/>
    </location>
</feature>
<gene>
    <name evidence="7" type="ORF">EG028_14375</name>
</gene>
<evidence type="ECO:0000313" key="8">
    <source>
        <dbReference type="Proteomes" id="UP000279089"/>
    </source>
</evidence>
<evidence type="ECO:0000256" key="3">
    <source>
        <dbReference type="ARBA" id="ARBA00022692"/>
    </source>
</evidence>
<evidence type="ECO:0000256" key="4">
    <source>
        <dbReference type="ARBA" id="ARBA00022989"/>
    </source>
</evidence>
<protein>
    <submittedName>
        <fullName evidence="7">Polysaccharide biosynthesis protein</fullName>
    </submittedName>
</protein>
<dbReference type="GO" id="GO:0005886">
    <property type="term" value="C:plasma membrane"/>
    <property type="evidence" value="ECO:0007669"/>
    <property type="project" value="UniProtKB-SubCell"/>
</dbReference>
<feature type="transmembrane region" description="Helical" evidence="6">
    <location>
        <begin position="138"/>
        <end position="158"/>
    </location>
</feature>
<comment type="caution">
    <text evidence="7">The sequence shown here is derived from an EMBL/GenBank/DDBJ whole genome shotgun (WGS) entry which is preliminary data.</text>
</comment>
<organism evidence="7 8">
    <name type="scientific">Chitinophaga barathri</name>
    <dbReference type="NCBI Taxonomy" id="1647451"/>
    <lineage>
        <taxon>Bacteria</taxon>
        <taxon>Pseudomonadati</taxon>
        <taxon>Bacteroidota</taxon>
        <taxon>Chitinophagia</taxon>
        <taxon>Chitinophagales</taxon>
        <taxon>Chitinophagaceae</taxon>
        <taxon>Chitinophaga</taxon>
    </lineage>
</organism>
<keyword evidence="8" id="KW-1185">Reference proteome</keyword>
<dbReference type="Proteomes" id="UP000279089">
    <property type="component" value="Unassembled WGS sequence"/>
</dbReference>
<dbReference type="OrthoDB" id="512217at2"/>
<proteinExistence type="predicted"/>
<feature type="transmembrane region" description="Helical" evidence="6">
    <location>
        <begin position="20"/>
        <end position="43"/>
    </location>
</feature>
<feature type="transmembrane region" description="Helical" evidence="6">
    <location>
        <begin position="49"/>
        <end position="73"/>
    </location>
</feature>
<accession>A0A3N4MAI1</accession>
<keyword evidence="4 6" id="KW-1133">Transmembrane helix</keyword>
<feature type="transmembrane region" description="Helical" evidence="6">
    <location>
        <begin position="165"/>
        <end position="186"/>
    </location>
</feature>
<feature type="transmembrane region" description="Helical" evidence="6">
    <location>
        <begin position="279"/>
        <end position="300"/>
    </location>
</feature>
<feature type="transmembrane region" description="Helical" evidence="6">
    <location>
        <begin position="351"/>
        <end position="374"/>
    </location>
</feature>
<evidence type="ECO:0000313" key="7">
    <source>
        <dbReference type="EMBL" id="RPD40488.1"/>
    </source>
</evidence>
<dbReference type="PANTHER" id="PTHR30250">
    <property type="entry name" value="PST FAMILY PREDICTED COLANIC ACID TRANSPORTER"/>
    <property type="match status" value="1"/>
</dbReference>
<sequence>MEATKGLGILRSQRAQKNVLLAFIYKGGSILVSLLLISIIIKFLDKENYGVWLTLSSIIGWLGFFDIGLGNGLRNKLSISLANNDREKGMQYVSTAYASLAIIMGSLFLLFVIINSFLNWQKILNTNIVSESILTRCALLVFFSFGLKFVLDLISVIVTASQRSALAGLINFLTNVTVLLLTFVLTKLSQPSLFNFVALTTLSPIAVLLLANFFLFYKDSMYSSLRPKVSHIRSYLVKDLFGLGLQFFVIQVMVIIIFSTHNIMISQIFSPAEVTPYNIAFRYFSVVTMVFSIILTPYWPAFTEAHVRHDNQWISGSVRKLIYVWLLSVLGTVIMLVFSREVYRLWLGPEVTVPFSVSAGMAIFVTISNWNSIFATYINSISKIRLQLFNSILTGIVTIPLSYYLSKYTSLGLSGIIIGTSICLLFGSVWAPIQYRKLITNKAKGIWNK</sequence>
<keyword evidence="2" id="KW-1003">Cell membrane</keyword>
<dbReference type="PANTHER" id="PTHR30250:SF11">
    <property type="entry name" value="O-ANTIGEN TRANSPORTER-RELATED"/>
    <property type="match status" value="1"/>
</dbReference>
<feature type="transmembrane region" description="Helical" evidence="6">
    <location>
        <begin position="386"/>
        <end position="405"/>
    </location>
</feature>
<reference evidence="8" key="1">
    <citation type="submission" date="2018-11" db="EMBL/GenBank/DDBJ databases">
        <title>Chitinophaga lutea sp.nov., isolate from arsenic contaminated soil.</title>
        <authorList>
            <person name="Zong Y."/>
        </authorList>
    </citation>
    <scope>NUCLEOTIDE SEQUENCE [LARGE SCALE GENOMIC DNA]</scope>
    <source>
        <strain evidence="8">YLT18</strain>
    </source>
</reference>
<evidence type="ECO:0000256" key="1">
    <source>
        <dbReference type="ARBA" id="ARBA00004651"/>
    </source>
</evidence>
<evidence type="ECO:0000256" key="5">
    <source>
        <dbReference type="ARBA" id="ARBA00023136"/>
    </source>
</evidence>